<evidence type="ECO:0000259" key="2">
    <source>
        <dbReference type="Pfam" id="PF24923"/>
    </source>
</evidence>
<dbReference type="SUPFAM" id="SSF56059">
    <property type="entry name" value="Glutathione synthetase ATP-binding domain-like"/>
    <property type="match status" value="1"/>
</dbReference>
<dbReference type="PANTHER" id="PTHR14465">
    <property type="entry name" value="IQ DOMAIN-CONTAINING PROTEIN H"/>
    <property type="match status" value="1"/>
</dbReference>
<evidence type="ECO:0000313" key="4">
    <source>
        <dbReference type="Proteomes" id="UP000243002"/>
    </source>
</evidence>
<feature type="domain" description="PGM1 C-terminal" evidence="1">
    <location>
        <begin position="437"/>
        <end position="489"/>
    </location>
</feature>
<dbReference type="Proteomes" id="UP000243002">
    <property type="component" value="Unassembled WGS sequence"/>
</dbReference>
<dbReference type="Pfam" id="PF18105">
    <property type="entry name" value="PGM1_C"/>
    <property type="match status" value="1"/>
</dbReference>
<name>A0A2P7MR00_9CYAN</name>
<gene>
    <name evidence="3" type="ORF">C7K55_12475</name>
</gene>
<dbReference type="RefSeq" id="WP_106633056.1">
    <property type="nucleotide sequence ID" value="NZ_PXXO01000019.1"/>
</dbReference>
<accession>A0A2P7MR00</accession>
<comment type="caution">
    <text evidence="3">The sequence shown here is derived from an EMBL/GenBank/DDBJ whole genome shotgun (WGS) entry which is preliminary data.</text>
</comment>
<feature type="domain" description="IQCH-like ATP-grasp" evidence="2">
    <location>
        <begin position="169"/>
        <end position="240"/>
    </location>
</feature>
<keyword evidence="4" id="KW-1185">Reference proteome</keyword>
<organism evidence="3 4">
    <name type="scientific">Cyanobium usitatum str. Tous</name>
    <dbReference type="NCBI Taxonomy" id="2116684"/>
    <lineage>
        <taxon>Bacteria</taxon>
        <taxon>Bacillati</taxon>
        <taxon>Cyanobacteriota</taxon>
        <taxon>Cyanophyceae</taxon>
        <taxon>Synechococcales</taxon>
        <taxon>Prochlorococcaceae</taxon>
        <taxon>Cyanobium</taxon>
    </lineage>
</organism>
<evidence type="ECO:0000259" key="1">
    <source>
        <dbReference type="Pfam" id="PF18105"/>
    </source>
</evidence>
<dbReference type="InterPro" id="IPR038752">
    <property type="entry name" value="IQCH"/>
</dbReference>
<dbReference type="InterPro" id="IPR041356">
    <property type="entry name" value="PGM1_C"/>
</dbReference>
<evidence type="ECO:0000313" key="3">
    <source>
        <dbReference type="EMBL" id="PSJ03633.1"/>
    </source>
</evidence>
<dbReference type="AlphaFoldDB" id="A0A2P7MR00"/>
<keyword evidence="3" id="KW-0436">Ligase</keyword>
<reference evidence="3 4" key="1">
    <citation type="journal article" date="2018" name="Environ. Microbiol.">
        <title>Ecological and genomic features of two widespread freshwater picocyanobacteria.</title>
        <authorList>
            <person name="Cabello-Yeves P.J."/>
            <person name="Picazo A."/>
            <person name="Camacho A."/>
            <person name="Callieri C."/>
            <person name="Rosselli R."/>
            <person name="Roda-Garcia J.J."/>
            <person name="Coutinho F.H."/>
            <person name="Rodriguez-Valera F."/>
        </authorList>
    </citation>
    <scope>NUCLEOTIDE SEQUENCE [LARGE SCALE GENOMIC DNA]</scope>
    <source>
        <strain evidence="3 4">Tous</strain>
    </source>
</reference>
<dbReference type="OrthoDB" id="164032at2"/>
<sequence length="503" mass="54290">MTLLSFRELQAQLQPHWGKSTAAQGPDVDVLMVPSLSMDQNQIDLVTGAHHYEERQLFSLIRLRDPGVRMVYATSKPLGELVVDAVLELLPGVPTSHARRRLHLVDTDDASNRPLTAKLLERPALLGRIAELLRPGRSFINCFVVSDLERQLSERLQVPLLGTDPALGYWGSKAGSRELFARCGVPHPPGSALTHNLDDLCEATAELWEAHPELRQCVVKLNEGFSGEGNAPLPLEPLQLAGLSGAERRRRLRQALEVLPMPAASWKEQLAVQGALVEAWLEGGEELSSPSVQGTIYPGPAGQPGQVEVLSSHEQVLGGASGQTYLGCSFPAAEPYRAELMRHGQAVGEALAAEGALERYAVDFIARRFGDRWNLQAIEVNLRQGGTTHPYMALSAITSGSLDPASGLYHAPSGPSLHYKATDNLTAPHLRGLLPVDLIDIVAEAGLHFDQAQLRGSVFHLLGCLSQYGKLGMTCIGRSAAEAEAVYSATEAELLRAAQALCP</sequence>
<dbReference type="GO" id="GO:0016874">
    <property type="term" value="F:ligase activity"/>
    <property type="evidence" value="ECO:0007669"/>
    <property type="project" value="UniProtKB-KW"/>
</dbReference>
<protein>
    <submittedName>
        <fullName evidence="3">Carboxylate-amine ligase</fullName>
    </submittedName>
</protein>
<dbReference type="EMBL" id="PXXO01000019">
    <property type="protein sequence ID" value="PSJ03633.1"/>
    <property type="molecule type" value="Genomic_DNA"/>
</dbReference>
<dbReference type="PANTHER" id="PTHR14465:SF0">
    <property type="entry name" value="IQ DOMAIN-CONTAINING PROTEIN H"/>
    <property type="match status" value="1"/>
</dbReference>
<dbReference type="InterPro" id="IPR056855">
    <property type="entry name" value="ATP-grasp_IQCH"/>
</dbReference>
<proteinExistence type="predicted"/>
<dbReference type="Pfam" id="PF24923">
    <property type="entry name" value="ATP-grasp_IQCH"/>
    <property type="match status" value="1"/>
</dbReference>